<evidence type="ECO:0000256" key="2">
    <source>
        <dbReference type="PROSITE-ProRule" id="PRU00504"/>
    </source>
</evidence>
<keyword evidence="1" id="KW-0677">Repeat</keyword>
<dbReference type="SMART" id="SM00429">
    <property type="entry name" value="IPT"/>
    <property type="match status" value="1"/>
</dbReference>
<dbReference type="SUPFAM" id="SSF101898">
    <property type="entry name" value="NHL repeat"/>
    <property type="match status" value="1"/>
</dbReference>
<dbReference type="Pfam" id="PF01833">
    <property type="entry name" value="TIG"/>
    <property type="match status" value="1"/>
</dbReference>
<dbReference type="Gene3D" id="2.120.10.30">
    <property type="entry name" value="TolB, C-terminal domain"/>
    <property type="match status" value="4"/>
</dbReference>
<dbReference type="InterPro" id="IPR001258">
    <property type="entry name" value="NHL_repeat"/>
</dbReference>
<reference evidence="4 5" key="1">
    <citation type="submission" date="2020-02" db="EMBL/GenBank/DDBJ databases">
        <title>Balneolaceae bacterium YR4-1, complete genome.</title>
        <authorList>
            <person name="Li Y."/>
            <person name="Wu S."/>
        </authorList>
    </citation>
    <scope>NUCLEOTIDE SEQUENCE [LARGE SCALE GENOMIC DNA]</scope>
    <source>
        <strain evidence="4 5">YR4-1</strain>
    </source>
</reference>
<dbReference type="AlphaFoldDB" id="A0A6M1T2R6"/>
<proteinExistence type="predicted"/>
<dbReference type="SUPFAM" id="SSF81296">
    <property type="entry name" value="E set domains"/>
    <property type="match status" value="1"/>
</dbReference>
<dbReference type="InterPro" id="IPR011042">
    <property type="entry name" value="6-blade_b-propeller_TolB-like"/>
</dbReference>
<dbReference type="PANTHER" id="PTHR46388">
    <property type="entry name" value="NHL REPEAT-CONTAINING PROTEIN 2"/>
    <property type="match status" value="1"/>
</dbReference>
<organism evidence="4 5">
    <name type="scientific">Halalkalibaculum roseum</name>
    <dbReference type="NCBI Taxonomy" id="2709311"/>
    <lineage>
        <taxon>Bacteria</taxon>
        <taxon>Pseudomonadati</taxon>
        <taxon>Balneolota</taxon>
        <taxon>Balneolia</taxon>
        <taxon>Balneolales</taxon>
        <taxon>Balneolaceae</taxon>
        <taxon>Halalkalibaculum</taxon>
    </lineage>
</organism>
<evidence type="ECO:0000259" key="3">
    <source>
        <dbReference type="SMART" id="SM00429"/>
    </source>
</evidence>
<feature type="domain" description="IPT/TIG" evidence="3">
    <location>
        <begin position="10"/>
        <end position="90"/>
    </location>
</feature>
<dbReference type="Gene3D" id="2.60.40.10">
    <property type="entry name" value="Immunoglobulins"/>
    <property type="match status" value="1"/>
</dbReference>
<comment type="caution">
    <text evidence="4">The sequence shown here is derived from an EMBL/GenBank/DDBJ whole genome shotgun (WGS) entry which is preliminary data.</text>
</comment>
<dbReference type="Pfam" id="PF01436">
    <property type="entry name" value="NHL"/>
    <property type="match status" value="1"/>
</dbReference>
<dbReference type="PANTHER" id="PTHR46388:SF2">
    <property type="entry name" value="NHL REPEAT-CONTAINING PROTEIN 2"/>
    <property type="match status" value="1"/>
</dbReference>
<protein>
    <recommendedName>
        <fullName evidence="3">IPT/TIG domain-containing protein</fullName>
    </recommendedName>
</protein>
<name>A0A6M1T2R6_9BACT</name>
<evidence type="ECO:0000313" key="5">
    <source>
        <dbReference type="Proteomes" id="UP000473278"/>
    </source>
</evidence>
<dbReference type="RefSeq" id="WP_165143500.1">
    <property type="nucleotide sequence ID" value="NZ_JAALLT010000004.1"/>
</dbReference>
<feature type="repeat" description="NHL" evidence="2">
    <location>
        <begin position="322"/>
        <end position="346"/>
    </location>
</feature>
<dbReference type="PROSITE" id="PS51125">
    <property type="entry name" value="NHL"/>
    <property type="match status" value="1"/>
</dbReference>
<dbReference type="InterPro" id="IPR013783">
    <property type="entry name" value="Ig-like_fold"/>
</dbReference>
<keyword evidence="5" id="KW-1185">Reference proteome</keyword>
<dbReference type="EMBL" id="JAALLT010000004">
    <property type="protein sequence ID" value="NGP77804.1"/>
    <property type="molecule type" value="Genomic_DNA"/>
</dbReference>
<evidence type="ECO:0000313" key="4">
    <source>
        <dbReference type="EMBL" id="NGP77804.1"/>
    </source>
</evidence>
<evidence type="ECO:0000256" key="1">
    <source>
        <dbReference type="ARBA" id="ARBA00022737"/>
    </source>
</evidence>
<dbReference type="Proteomes" id="UP000473278">
    <property type="component" value="Unassembled WGS sequence"/>
</dbReference>
<sequence length="407" mass="43761">MPTNIPDDQLPVIQSVEPDSGTYGTTVSIRGDRFSDAAQGLKVAFNGVEAEINTISESEIEVTVPKRSKTGPVSLTIGKQTVSGPVFNYLLTVTVTTEAGSGFEGNVDGEQSSARFNQPWGVEVNDAGSIFISDYHNTAIRKVYRSQTVSTFASGFTSNPMGMALGVDGTLYVAGSFNNLVHAISPAGEVTRFAGSGFIGDQNGEKLLATFNVPADVAIKQSNLTLYVADAFNNKIRVISPNGEVSTLAGMRARGYRDGPGPQALFYRPVSLALNLEETVLYVSDLFNHRIRKVDLNTGFVSNFAGEGVRGFKDGPVDEARFNEPLGITVDRDGTMYVADSENHRIRMIKDGMVTTIAGTGEAGLQNGSGKEARFNDPYHLVISRNGGSVLFVVDRKNNVIRRLLIE</sequence>
<gene>
    <name evidence="4" type="ORF">G3570_14240</name>
</gene>
<dbReference type="InterPro" id="IPR014756">
    <property type="entry name" value="Ig_E-set"/>
</dbReference>
<accession>A0A6M1T2R6</accession>
<dbReference type="CDD" id="cd00603">
    <property type="entry name" value="IPT_PCSR"/>
    <property type="match status" value="1"/>
</dbReference>
<dbReference type="InterPro" id="IPR002909">
    <property type="entry name" value="IPT_dom"/>
</dbReference>